<feature type="domain" description="Neutral/alkaline non-lysosomal ceramidase N-terminal" evidence="2">
    <location>
        <begin position="62"/>
        <end position="257"/>
    </location>
</feature>
<evidence type="ECO:0000313" key="3">
    <source>
        <dbReference type="EMBL" id="RVU02268.1"/>
    </source>
</evidence>
<accession>A0A437MX82</accession>
<dbReference type="Proteomes" id="UP000282837">
    <property type="component" value="Unassembled WGS sequence"/>
</dbReference>
<dbReference type="AlphaFoldDB" id="A0A437MX82"/>
<keyword evidence="1" id="KW-0732">Signal</keyword>
<evidence type="ECO:0000259" key="2">
    <source>
        <dbReference type="Pfam" id="PF04734"/>
    </source>
</evidence>
<dbReference type="InterPro" id="IPR031329">
    <property type="entry name" value="NEUT/ALK_ceramidase_N"/>
</dbReference>
<name>A0A437MX82_9SPHN</name>
<dbReference type="OrthoDB" id="7593658at2"/>
<sequence length="448" mass="47649">MIWLLKRSLLLCSLAPLACGQPSAMAQTVPAKPKETQNLLAAASKADITPAAHLLKPPFSKIHDPLFARVLVIESLGKRAVIGVLDVPMMSTQVMGEMTQAIAQYVKIPVEHVLLSASHTHNTYRLDRKQGGIMLPGSSDYVDQVKAATMRALAQALDNLQPARAGSGQGSAHLTAPKSSWSAQHRRWIEKLDRSGAQSVDERVRVLTLENLRGEPLAFLVNYGFNPVVAMALKDQVSGDVPGLAAIYIEQASSHGKVAPVALLTAGAAGNPLYRATDGDHERAGRLLNAMATILGEEVLAVSAETDKTQSALPISAALAQVDCPGKTTTPLNLPDRCAHDTSSTLPPCDFKDSDAPPSSLRMGMLRLGDLAIVHSDADITANVGKALQQRSPLTQTWLASLSYGPMHYIVADSEYPLATYEATATTASQGCAAGRFIDEALSMLNAR</sequence>
<reference evidence="3 4" key="1">
    <citation type="submission" date="2019-01" db="EMBL/GenBank/DDBJ databases">
        <authorList>
            <person name="Chen W.-M."/>
        </authorList>
    </citation>
    <scope>NUCLEOTIDE SEQUENCE [LARGE SCALE GENOMIC DNA]</scope>
    <source>
        <strain evidence="3 4">FSY-9</strain>
    </source>
</reference>
<gene>
    <name evidence="3" type="ORF">EOE18_17540</name>
</gene>
<evidence type="ECO:0000256" key="1">
    <source>
        <dbReference type="SAM" id="SignalP"/>
    </source>
</evidence>
<proteinExistence type="predicted"/>
<keyword evidence="4" id="KW-1185">Reference proteome</keyword>
<dbReference type="Pfam" id="PF04734">
    <property type="entry name" value="Ceramidase_alk"/>
    <property type="match status" value="1"/>
</dbReference>
<feature type="chain" id="PRO_5019066212" description="Neutral/alkaline non-lysosomal ceramidase N-terminal domain-containing protein" evidence="1">
    <location>
        <begin position="27"/>
        <end position="448"/>
    </location>
</feature>
<protein>
    <recommendedName>
        <fullName evidence="2">Neutral/alkaline non-lysosomal ceramidase N-terminal domain-containing protein</fullName>
    </recommendedName>
</protein>
<evidence type="ECO:0000313" key="4">
    <source>
        <dbReference type="Proteomes" id="UP000282837"/>
    </source>
</evidence>
<organism evidence="3 4">
    <name type="scientific">Novosphingobium umbonatum</name>
    <dbReference type="NCBI Taxonomy" id="1908524"/>
    <lineage>
        <taxon>Bacteria</taxon>
        <taxon>Pseudomonadati</taxon>
        <taxon>Pseudomonadota</taxon>
        <taxon>Alphaproteobacteria</taxon>
        <taxon>Sphingomonadales</taxon>
        <taxon>Sphingomonadaceae</taxon>
        <taxon>Novosphingobium</taxon>
    </lineage>
</organism>
<feature type="signal peptide" evidence="1">
    <location>
        <begin position="1"/>
        <end position="26"/>
    </location>
</feature>
<comment type="caution">
    <text evidence="3">The sequence shown here is derived from an EMBL/GenBank/DDBJ whole genome shotgun (WGS) entry which is preliminary data.</text>
</comment>
<dbReference type="EMBL" id="SACO01000023">
    <property type="protein sequence ID" value="RVU02268.1"/>
    <property type="molecule type" value="Genomic_DNA"/>
</dbReference>